<dbReference type="AlphaFoldDB" id="A0A979GXT9"/>
<evidence type="ECO:0000256" key="3">
    <source>
        <dbReference type="ARBA" id="ARBA00023163"/>
    </source>
</evidence>
<evidence type="ECO:0000259" key="4">
    <source>
        <dbReference type="PROSITE" id="PS01124"/>
    </source>
</evidence>
<dbReference type="InterPro" id="IPR014710">
    <property type="entry name" value="RmlC-like_jellyroll"/>
</dbReference>
<reference evidence="6" key="1">
    <citation type="submission" date="2009-08" db="EMBL/GenBank/DDBJ databases">
        <title>The complete genome of Chitinophaga pinensis DSM 2588.</title>
        <authorList>
            <consortium name="US DOE Joint Genome Institute (JGI-PGF)"/>
            <person name="Lucas S."/>
            <person name="Copeland A."/>
            <person name="Lapidus A."/>
            <person name="Glavina del Rio T."/>
            <person name="Dalin E."/>
            <person name="Tice H."/>
            <person name="Bruce D."/>
            <person name="Goodwin L."/>
            <person name="Pitluck S."/>
            <person name="Kyrpides N."/>
            <person name="Mavromatis K."/>
            <person name="Ivanova N."/>
            <person name="Mikhailova N."/>
            <person name="Sims D."/>
            <person name="Meinche L."/>
            <person name="Brettin T."/>
            <person name="Detter J.C."/>
            <person name="Han C."/>
            <person name="Larimer F."/>
            <person name="Land M."/>
            <person name="Hauser L."/>
            <person name="Markowitz V."/>
            <person name="Cheng J.-F."/>
            <person name="Hugenholtz P."/>
            <person name="Woyke T."/>
            <person name="Wu D."/>
            <person name="Spring S."/>
            <person name="Klenk H.-P."/>
            <person name="Eisen J.A."/>
        </authorList>
    </citation>
    <scope>NUCLEOTIDE SEQUENCE [LARGE SCALE GENOMIC DNA]</scope>
    <source>
        <strain evidence="6">ATCC 43595 / DSM 2588 / LMG 13176 / NBRC 15968 / NCIMB 11800 / UQM 2034</strain>
    </source>
</reference>
<dbReference type="OrthoDB" id="745435at2"/>
<dbReference type="Gene3D" id="2.60.120.10">
    <property type="entry name" value="Jelly Rolls"/>
    <property type="match status" value="1"/>
</dbReference>
<dbReference type="EMBL" id="CP001699">
    <property type="protein sequence ID" value="ACU62779.1"/>
    <property type="molecule type" value="Genomic_DNA"/>
</dbReference>
<feature type="domain" description="HTH araC/xylS-type" evidence="4">
    <location>
        <begin position="182"/>
        <end position="280"/>
    </location>
</feature>
<dbReference type="PROSITE" id="PS01124">
    <property type="entry name" value="HTH_ARAC_FAMILY_2"/>
    <property type="match status" value="1"/>
</dbReference>
<dbReference type="SUPFAM" id="SSF46689">
    <property type="entry name" value="Homeodomain-like"/>
    <property type="match status" value="2"/>
</dbReference>
<dbReference type="Gene3D" id="1.10.10.60">
    <property type="entry name" value="Homeodomain-like"/>
    <property type="match status" value="2"/>
</dbReference>
<organism evidence="5 6">
    <name type="scientific">Chitinophaga pinensis (strain ATCC 43595 / DSM 2588 / LMG 13176 / NBRC 15968 / NCIMB 11800 / UQM 2034)</name>
    <dbReference type="NCBI Taxonomy" id="485918"/>
    <lineage>
        <taxon>Bacteria</taxon>
        <taxon>Pseudomonadati</taxon>
        <taxon>Bacteroidota</taxon>
        <taxon>Chitinophagia</taxon>
        <taxon>Chitinophagales</taxon>
        <taxon>Chitinophagaceae</taxon>
        <taxon>Chitinophaga</taxon>
    </lineage>
</organism>
<dbReference type="InterPro" id="IPR018062">
    <property type="entry name" value="HTH_AraC-typ_CS"/>
</dbReference>
<dbReference type="SMART" id="SM00342">
    <property type="entry name" value="HTH_ARAC"/>
    <property type="match status" value="1"/>
</dbReference>
<dbReference type="InterPro" id="IPR009057">
    <property type="entry name" value="Homeodomain-like_sf"/>
</dbReference>
<dbReference type="SUPFAM" id="SSF51182">
    <property type="entry name" value="RmlC-like cupins"/>
    <property type="match status" value="1"/>
</dbReference>
<dbReference type="GO" id="GO:0043565">
    <property type="term" value="F:sequence-specific DNA binding"/>
    <property type="evidence" value="ECO:0007669"/>
    <property type="project" value="InterPro"/>
</dbReference>
<keyword evidence="3" id="KW-0804">Transcription</keyword>
<dbReference type="InterPro" id="IPR011051">
    <property type="entry name" value="RmlC_Cupin_sf"/>
</dbReference>
<dbReference type="Proteomes" id="UP000002215">
    <property type="component" value="Chromosome"/>
</dbReference>
<dbReference type="PROSITE" id="PS00041">
    <property type="entry name" value="HTH_ARAC_FAMILY_1"/>
    <property type="match status" value="1"/>
</dbReference>
<name>A0A979GXT9_CHIPD</name>
<evidence type="ECO:0000256" key="1">
    <source>
        <dbReference type="ARBA" id="ARBA00023015"/>
    </source>
</evidence>
<dbReference type="InterPro" id="IPR003313">
    <property type="entry name" value="AraC-bd"/>
</dbReference>
<dbReference type="KEGG" id="cpi:Cpin_5348"/>
<evidence type="ECO:0000313" key="5">
    <source>
        <dbReference type="EMBL" id="ACU62779.1"/>
    </source>
</evidence>
<dbReference type="RefSeq" id="WP_012792947.1">
    <property type="nucleotide sequence ID" value="NC_013132.1"/>
</dbReference>
<gene>
    <name evidence="5" type="ordered locus">Cpin_5348</name>
</gene>
<dbReference type="InterPro" id="IPR018060">
    <property type="entry name" value="HTH_AraC"/>
</dbReference>
<dbReference type="Pfam" id="PF12833">
    <property type="entry name" value="HTH_18"/>
    <property type="match status" value="1"/>
</dbReference>
<reference evidence="5 6" key="2">
    <citation type="journal article" date="2010" name="Stand. Genomic Sci.">
        <title>Complete genome sequence of Chitinophaga pinensis type strain (UQM 2034).</title>
        <authorList>
            <person name="Glavina Del Rio T."/>
            <person name="Abt B."/>
            <person name="Spring S."/>
            <person name="Lapidus A."/>
            <person name="Nolan M."/>
            <person name="Tice H."/>
            <person name="Copeland A."/>
            <person name="Cheng J.F."/>
            <person name="Chen F."/>
            <person name="Bruce D."/>
            <person name="Goodwin L."/>
            <person name="Pitluck S."/>
            <person name="Ivanova N."/>
            <person name="Mavromatis K."/>
            <person name="Mikhailova N."/>
            <person name="Pati A."/>
            <person name="Chen A."/>
            <person name="Palaniappan K."/>
            <person name="Land M."/>
            <person name="Hauser L."/>
            <person name="Chang Y.J."/>
            <person name="Jeffries C.D."/>
            <person name="Chain P."/>
            <person name="Saunders E."/>
            <person name="Detter J.C."/>
            <person name="Brettin T."/>
            <person name="Rohde M."/>
            <person name="Goker M."/>
            <person name="Bristow J."/>
            <person name="Eisen J.A."/>
            <person name="Markowitz V."/>
            <person name="Hugenholtz P."/>
            <person name="Kyrpides N.C."/>
            <person name="Klenk H.P."/>
            <person name="Lucas S."/>
        </authorList>
    </citation>
    <scope>NUCLEOTIDE SEQUENCE [LARGE SCALE GENOMIC DNA]</scope>
    <source>
        <strain evidence="6">ATCC 43595 / DSM 2588 / LMG 13176 / NBRC 15968 / NCIMB 11800 / UQM 2034</strain>
    </source>
</reference>
<keyword evidence="2" id="KW-0238">DNA-binding</keyword>
<dbReference type="PANTHER" id="PTHR43280:SF27">
    <property type="entry name" value="TRANSCRIPTIONAL REGULATOR MTLR"/>
    <property type="match status" value="1"/>
</dbReference>
<dbReference type="PANTHER" id="PTHR43280">
    <property type="entry name" value="ARAC-FAMILY TRANSCRIPTIONAL REGULATOR"/>
    <property type="match status" value="1"/>
</dbReference>
<dbReference type="Pfam" id="PF02311">
    <property type="entry name" value="AraC_binding"/>
    <property type="match status" value="1"/>
</dbReference>
<dbReference type="GO" id="GO:0003700">
    <property type="term" value="F:DNA-binding transcription factor activity"/>
    <property type="evidence" value="ECO:0007669"/>
    <property type="project" value="InterPro"/>
</dbReference>
<protein>
    <submittedName>
        <fullName evidence="5">Transcriptional regulator, AraC family</fullName>
    </submittedName>
</protein>
<evidence type="ECO:0000313" key="6">
    <source>
        <dbReference type="Proteomes" id="UP000002215"/>
    </source>
</evidence>
<accession>A0A979GXT9</accession>
<proteinExistence type="predicted"/>
<sequence length="291" mass="33460">MKLYRENIIPSSNILVVKEEHFTVNEFPLHFHPEYELILILNGSGKRFVGNNIAEFSSGDLCFFGPNLPHTYSNKHIAGPRDIHQIVVQFNEDFLGKGFFDKAPFKPIRALLDKSIRGFTFTGETLQEVTRMIRAMVEMDETAVVIQLLSVLYTLAKSAEFELLSSRGFSSKSDRAESERMGRVMDYILRNFREEIPLNVIASVACLSPEAFCRYFKKYTRKTFSEFLIEVRIGHACKLLQQQLLGVNQISMQSGFNNISYFNRKFKSMTKKTPVEYQKMFAAGRLPEAYV</sequence>
<evidence type="ECO:0000256" key="2">
    <source>
        <dbReference type="ARBA" id="ARBA00023125"/>
    </source>
</evidence>
<keyword evidence="1" id="KW-0805">Transcription regulation</keyword>